<name>A0AAN8QYH0_9TELE</name>
<proteinExistence type="predicted"/>
<accession>A0AAN8QYH0</accession>
<feature type="compositionally biased region" description="Basic and acidic residues" evidence="1">
    <location>
        <begin position="10"/>
        <end position="24"/>
    </location>
</feature>
<feature type="compositionally biased region" description="Gly residues" evidence="1">
    <location>
        <begin position="29"/>
        <end position="38"/>
    </location>
</feature>
<reference evidence="2 3" key="1">
    <citation type="submission" date="2021-04" db="EMBL/GenBank/DDBJ databases">
        <authorList>
            <person name="De Guttry C."/>
            <person name="Zahm M."/>
            <person name="Klopp C."/>
            <person name="Cabau C."/>
            <person name="Louis A."/>
            <person name="Berthelot C."/>
            <person name="Parey E."/>
            <person name="Roest Crollius H."/>
            <person name="Montfort J."/>
            <person name="Robinson-Rechavi M."/>
            <person name="Bucao C."/>
            <person name="Bouchez O."/>
            <person name="Gislard M."/>
            <person name="Lluch J."/>
            <person name="Milhes M."/>
            <person name="Lampietro C."/>
            <person name="Lopez Roques C."/>
            <person name="Donnadieu C."/>
            <person name="Braasch I."/>
            <person name="Desvignes T."/>
            <person name="Postlethwait J."/>
            <person name="Bobe J."/>
            <person name="Wedekind C."/>
            <person name="Guiguen Y."/>
        </authorList>
    </citation>
    <scope>NUCLEOTIDE SEQUENCE [LARGE SCALE GENOMIC DNA]</scope>
    <source>
        <strain evidence="2">Cs_M1</strain>
        <tissue evidence="2">Blood</tissue>
    </source>
</reference>
<comment type="caution">
    <text evidence="2">The sequence shown here is derived from an EMBL/GenBank/DDBJ whole genome shotgun (WGS) entry which is preliminary data.</text>
</comment>
<feature type="compositionally biased region" description="Low complexity" evidence="1">
    <location>
        <begin position="191"/>
        <end position="209"/>
    </location>
</feature>
<dbReference type="EMBL" id="JAGTTL010000010">
    <property type="protein sequence ID" value="KAK6316791.1"/>
    <property type="molecule type" value="Genomic_DNA"/>
</dbReference>
<protein>
    <submittedName>
        <fullName evidence="2">Uncharacterized protein</fullName>
    </submittedName>
</protein>
<dbReference type="Proteomes" id="UP001356427">
    <property type="component" value="Unassembled WGS sequence"/>
</dbReference>
<sequence>MSPHPVNESKLIREEMSASSELRRSTAGSKGGGSVVGRGGSTSSLDSVILSVVTEGAIVSDGLEAELSCTVGLLDETGDSCPGSASGTSVLRGAGLGVKVMSSLMISTLFVRDDMRRGLGGVSASSLASSRWFHRILLKRPFRPRRWRTVGWDSVRNLRSGPPRRLRRNFIRKLRDLAEVMEEMEGRPAEGMEGSPSSPMGSSMASSSL</sequence>
<keyword evidence="3" id="KW-1185">Reference proteome</keyword>
<evidence type="ECO:0000313" key="2">
    <source>
        <dbReference type="EMBL" id="KAK6316791.1"/>
    </source>
</evidence>
<gene>
    <name evidence="2" type="ORF">J4Q44_G00121910</name>
</gene>
<feature type="region of interest" description="Disordered" evidence="1">
    <location>
        <begin position="183"/>
        <end position="209"/>
    </location>
</feature>
<evidence type="ECO:0000256" key="1">
    <source>
        <dbReference type="SAM" id="MobiDB-lite"/>
    </source>
</evidence>
<evidence type="ECO:0000313" key="3">
    <source>
        <dbReference type="Proteomes" id="UP001356427"/>
    </source>
</evidence>
<dbReference type="AlphaFoldDB" id="A0AAN8QYH0"/>
<feature type="region of interest" description="Disordered" evidence="1">
    <location>
        <begin position="1"/>
        <end position="38"/>
    </location>
</feature>
<organism evidence="2 3">
    <name type="scientific">Coregonus suidteri</name>
    <dbReference type="NCBI Taxonomy" id="861788"/>
    <lineage>
        <taxon>Eukaryota</taxon>
        <taxon>Metazoa</taxon>
        <taxon>Chordata</taxon>
        <taxon>Craniata</taxon>
        <taxon>Vertebrata</taxon>
        <taxon>Euteleostomi</taxon>
        <taxon>Actinopterygii</taxon>
        <taxon>Neopterygii</taxon>
        <taxon>Teleostei</taxon>
        <taxon>Protacanthopterygii</taxon>
        <taxon>Salmoniformes</taxon>
        <taxon>Salmonidae</taxon>
        <taxon>Coregoninae</taxon>
        <taxon>Coregonus</taxon>
    </lineage>
</organism>